<protein>
    <recommendedName>
        <fullName evidence="4">Flagellar protein</fullName>
    </recommendedName>
</protein>
<dbReference type="Proteomes" id="UP000278746">
    <property type="component" value="Unassembled WGS sequence"/>
</dbReference>
<reference evidence="2 3" key="1">
    <citation type="submission" date="2018-10" db="EMBL/GenBank/DDBJ databases">
        <title>Bacillus Keqinensis sp. nov., a moderately halophilic bacterium isolated from a saline-alkaline lake.</title>
        <authorList>
            <person name="Wang H."/>
        </authorList>
    </citation>
    <scope>NUCLEOTIDE SEQUENCE [LARGE SCALE GENOMIC DNA]</scope>
    <source>
        <strain evidence="2 3">KQ-3</strain>
    </source>
</reference>
<feature type="compositionally biased region" description="Basic and acidic residues" evidence="1">
    <location>
        <begin position="116"/>
        <end position="126"/>
    </location>
</feature>
<gene>
    <name evidence="2" type="ORF">EBO34_12650</name>
</gene>
<evidence type="ECO:0000256" key="1">
    <source>
        <dbReference type="SAM" id="MobiDB-lite"/>
    </source>
</evidence>
<organism evidence="2 3">
    <name type="scientific">Alteribacter keqinensis</name>
    <dbReference type="NCBI Taxonomy" id="2483800"/>
    <lineage>
        <taxon>Bacteria</taxon>
        <taxon>Bacillati</taxon>
        <taxon>Bacillota</taxon>
        <taxon>Bacilli</taxon>
        <taxon>Bacillales</taxon>
        <taxon>Bacillaceae</taxon>
        <taxon>Alteribacter</taxon>
    </lineage>
</organism>
<feature type="region of interest" description="Disordered" evidence="1">
    <location>
        <begin position="116"/>
        <end position="141"/>
    </location>
</feature>
<dbReference type="InterPro" id="IPR022258">
    <property type="entry name" value="Flagellar_operon_YvyF"/>
</dbReference>
<evidence type="ECO:0000313" key="3">
    <source>
        <dbReference type="Proteomes" id="UP000278746"/>
    </source>
</evidence>
<dbReference type="AlphaFoldDB" id="A0A3M7TQ85"/>
<dbReference type="RefSeq" id="WP_122899101.1">
    <property type="nucleotide sequence ID" value="NZ_RHIB01000002.1"/>
</dbReference>
<evidence type="ECO:0000313" key="2">
    <source>
        <dbReference type="EMBL" id="RNA67571.1"/>
    </source>
</evidence>
<comment type="caution">
    <text evidence="2">The sequence shown here is derived from an EMBL/GenBank/DDBJ whole genome shotgun (WGS) entry which is preliminary data.</text>
</comment>
<dbReference type="NCBIfam" id="TIGR03826">
    <property type="entry name" value="YvyF"/>
    <property type="match status" value="1"/>
</dbReference>
<dbReference type="EMBL" id="RHIB01000002">
    <property type="protein sequence ID" value="RNA67571.1"/>
    <property type="molecule type" value="Genomic_DNA"/>
</dbReference>
<accession>A0A3M7TQ85</accession>
<evidence type="ECO:0008006" key="4">
    <source>
        <dbReference type="Google" id="ProtNLM"/>
    </source>
</evidence>
<keyword evidence="3" id="KW-1185">Reference proteome</keyword>
<proteinExistence type="predicted"/>
<sequence>MPELSNCPKCDRLFVKSLRTVCEGCHHEVEMMFEKVYMFIRKRENRTAAMHEVTEATGVEETQITQFIREGRLHLAQFPNLAYACEKCGSYIREGRICSSCKGELRSGLDRSAQESAFQKRKEARQNRSATYHSIRVDKKE</sequence>
<dbReference type="OrthoDB" id="1739831at2"/>
<name>A0A3M7TQ85_9BACI</name>